<dbReference type="EMBL" id="OU963868">
    <property type="protein sequence ID" value="CAH0393031.1"/>
    <property type="molecule type" value="Genomic_DNA"/>
</dbReference>
<keyword evidence="1" id="KW-0812">Transmembrane</keyword>
<keyword evidence="4" id="KW-1185">Reference proteome</keyword>
<accession>A0A9P0F5N7</accession>
<organism evidence="3 4">
    <name type="scientific">Bemisia tabaci</name>
    <name type="common">Sweetpotato whitefly</name>
    <name type="synonym">Aleurodes tabaci</name>
    <dbReference type="NCBI Taxonomy" id="7038"/>
    <lineage>
        <taxon>Eukaryota</taxon>
        <taxon>Metazoa</taxon>
        <taxon>Ecdysozoa</taxon>
        <taxon>Arthropoda</taxon>
        <taxon>Hexapoda</taxon>
        <taxon>Insecta</taxon>
        <taxon>Pterygota</taxon>
        <taxon>Neoptera</taxon>
        <taxon>Paraneoptera</taxon>
        <taxon>Hemiptera</taxon>
        <taxon>Sternorrhyncha</taxon>
        <taxon>Aleyrodoidea</taxon>
        <taxon>Aleyrodidae</taxon>
        <taxon>Aleyrodinae</taxon>
        <taxon>Bemisia</taxon>
    </lineage>
</organism>
<feature type="chain" id="PRO_5040206046" description="Envelope protein" evidence="2">
    <location>
        <begin position="19"/>
        <end position="492"/>
    </location>
</feature>
<evidence type="ECO:0000256" key="2">
    <source>
        <dbReference type="SAM" id="SignalP"/>
    </source>
</evidence>
<evidence type="ECO:0008006" key="5">
    <source>
        <dbReference type="Google" id="ProtNLM"/>
    </source>
</evidence>
<evidence type="ECO:0000313" key="4">
    <source>
        <dbReference type="Proteomes" id="UP001152759"/>
    </source>
</evidence>
<evidence type="ECO:0000256" key="1">
    <source>
        <dbReference type="SAM" id="Phobius"/>
    </source>
</evidence>
<dbReference type="Proteomes" id="UP001152759">
    <property type="component" value="Chromosome 7"/>
</dbReference>
<proteinExistence type="predicted"/>
<sequence>MGTKGVLLFMLLMGKIASLRSCEEIRETKMLTYSTPKQALFSEGSFLQPCIIDLIETYSICGVRYKSDTLAALFRTANEKESQGNTEIKLALSKSKRAAPLVIAGGVAIASSIWAGISYSRVNGRIDELRQQERHDTAYTRKIMLELDHRQHLEFVAIRREFNHVTKNTRDQICKATENLTRTIIESKFEDEFDDLMNSLKTHAVTAKILPPPILYNLVATLPQLHDTIYVKSPYLIYHTGKFSFNLQEVGAGGDILRGVLELPLIKTVQDIEMKILIKNVGNELLVFNPVYVTAHTMLSVEKCKNEINTYYCTDSDLVPVKMTPLKSSSHYKDGLVILNDKEVGSVKIKTKGNALQTITGPAICTSEDTSSVIINNKVIFTSSYAFHFKLKQIVWDVEKLPITLETSSQDSELGIGLSHPKESIYNTLHGLHIFSTIILAVVIIVFTWRAIIKFRKHSAILKTNKENKLQEIIVLTEASAGSEKVRTLQKQ</sequence>
<protein>
    <recommendedName>
        <fullName evidence="5">Envelope protein</fullName>
    </recommendedName>
</protein>
<keyword evidence="2" id="KW-0732">Signal</keyword>
<feature type="transmembrane region" description="Helical" evidence="1">
    <location>
        <begin position="432"/>
        <end position="453"/>
    </location>
</feature>
<keyword evidence="1" id="KW-0472">Membrane</keyword>
<evidence type="ECO:0000313" key="3">
    <source>
        <dbReference type="EMBL" id="CAH0393031.1"/>
    </source>
</evidence>
<dbReference type="AlphaFoldDB" id="A0A9P0F5N7"/>
<reference evidence="3" key="1">
    <citation type="submission" date="2021-12" db="EMBL/GenBank/DDBJ databases">
        <authorList>
            <person name="King R."/>
        </authorList>
    </citation>
    <scope>NUCLEOTIDE SEQUENCE</scope>
</reference>
<feature type="signal peptide" evidence="2">
    <location>
        <begin position="1"/>
        <end position="18"/>
    </location>
</feature>
<keyword evidence="1" id="KW-1133">Transmembrane helix</keyword>
<name>A0A9P0F5N7_BEMTA</name>
<gene>
    <name evidence="3" type="ORF">BEMITA_LOCUS11481</name>
</gene>